<dbReference type="RefSeq" id="WP_089612373.1">
    <property type="nucleotide sequence ID" value="NZ_CP022121.1"/>
</dbReference>
<gene>
    <name evidence="2" type="ORF">NVS47_04660</name>
</gene>
<dbReference type="SUPFAM" id="SSF55729">
    <property type="entry name" value="Acyl-CoA N-acyltransferases (Nat)"/>
    <property type="match status" value="1"/>
</dbReference>
<evidence type="ECO:0000313" key="3">
    <source>
        <dbReference type="Proteomes" id="UP001524944"/>
    </source>
</evidence>
<dbReference type="PANTHER" id="PTHR41368">
    <property type="entry name" value="PROTEIN YGHO"/>
    <property type="match status" value="1"/>
</dbReference>
<evidence type="ECO:0000313" key="2">
    <source>
        <dbReference type="EMBL" id="MCR6544813.1"/>
    </source>
</evidence>
<name>A0ABT1Y1S1_9FIRM</name>
<accession>A0ABT1Y1S1</accession>
<protein>
    <recommendedName>
        <fullName evidence="1">N-acetyltransferase domain-containing protein</fullName>
    </recommendedName>
</protein>
<feature type="domain" description="N-acetyltransferase" evidence="1">
    <location>
        <begin position="194"/>
        <end position="364"/>
    </location>
</feature>
<evidence type="ECO:0000259" key="1">
    <source>
        <dbReference type="PROSITE" id="PS51186"/>
    </source>
</evidence>
<dbReference type="Proteomes" id="UP001524944">
    <property type="component" value="Unassembled WGS sequence"/>
</dbReference>
<proteinExistence type="predicted"/>
<dbReference type="PROSITE" id="PS51186">
    <property type="entry name" value="GNAT"/>
    <property type="match status" value="1"/>
</dbReference>
<organism evidence="2 3">
    <name type="scientific">Dehalobacterium formicoaceticum</name>
    <dbReference type="NCBI Taxonomy" id="51515"/>
    <lineage>
        <taxon>Bacteria</taxon>
        <taxon>Bacillati</taxon>
        <taxon>Bacillota</taxon>
        <taxon>Clostridia</taxon>
        <taxon>Eubacteriales</taxon>
        <taxon>Peptococcaceae</taxon>
        <taxon>Dehalobacterium</taxon>
    </lineage>
</organism>
<dbReference type="InterPro" id="IPR039968">
    <property type="entry name" value="BcerS-like"/>
</dbReference>
<dbReference type="PANTHER" id="PTHR41368:SF1">
    <property type="entry name" value="PROTEIN YGHO"/>
    <property type="match status" value="1"/>
</dbReference>
<sequence length="364" mass="42598">MELKFVTTKNEIKQFIGLGKEIYQGNPYYRDSMSEILKLFLDHKTCYLKNGSFFPFIVQDQHQNKILLRAAYMINRKMPDTLMIAFFEAAKDVPEAVSIMLEEGRKIAALHQCTSMVIGLDGHINYGLGFLASHFDVTPCFGFPYSPEYYLDYFRGLKAYQFTSFLTDLSQFNLKKEETILRRLQRHQYIFRCADFKQFDRELKIYTDLNNDAFQDHLWWADRSYEEDYELLYPFRRFIRGENLLIAEKAGIPIGFMLWYPDFNQLIPPGKGLGLQALVRNKLGGRQKIDRLKIAEIGIKPEYQGTGAVLGLFALLYQLVGGRYRYCEAGWVEENNLKSKGLGMHWEQVGCQEYKKYKAFQMML</sequence>
<reference evidence="2 3" key="1">
    <citation type="submission" date="2022-08" db="EMBL/GenBank/DDBJ databases">
        <title>Proteogenomics of the novel Dehalobacterium formicoaceticum strain EZ94 highlights a key role of methyltransferases during anaerobic dichloromethane degradation.</title>
        <authorList>
            <person name="Wasmund K."/>
        </authorList>
    </citation>
    <scope>NUCLEOTIDE SEQUENCE [LARGE SCALE GENOMIC DNA]</scope>
    <source>
        <strain evidence="2 3">EZ94</strain>
    </source>
</reference>
<dbReference type="EMBL" id="JANPWE010000002">
    <property type="protein sequence ID" value="MCR6544813.1"/>
    <property type="molecule type" value="Genomic_DNA"/>
</dbReference>
<keyword evidence="3" id="KW-1185">Reference proteome</keyword>
<dbReference type="InterPro" id="IPR000182">
    <property type="entry name" value="GNAT_dom"/>
</dbReference>
<comment type="caution">
    <text evidence="2">The sequence shown here is derived from an EMBL/GenBank/DDBJ whole genome shotgun (WGS) entry which is preliminary data.</text>
</comment>
<dbReference type="InterPro" id="IPR016181">
    <property type="entry name" value="Acyl_CoA_acyltransferase"/>
</dbReference>